<evidence type="ECO:0000313" key="3">
    <source>
        <dbReference type="Proteomes" id="UP001189429"/>
    </source>
</evidence>
<comment type="caution">
    <text evidence="2">The sequence shown here is derived from an EMBL/GenBank/DDBJ whole genome shotgun (WGS) entry which is preliminary data.</text>
</comment>
<organism evidence="2 3">
    <name type="scientific">Prorocentrum cordatum</name>
    <dbReference type="NCBI Taxonomy" id="2364126"/>
    <lineage>
        <taxon>Eukaryota</taxon>
        <taxon>Sar</taxon>
        <taxon>Alveolata</taxon>
        <taxon>Dinophyceae</taxon>
        <taxon>Prorocentrales</taxon>
        <taxon>Prorocentraceae</taxon>
        <taxon>Prorocentrum</taxon>
    </lineage>
</organism>
<feature type="region of interest" description="Disordered" evidence="1">
    <location>
        <begin position="1"/>
        <end position="54"/>
    </location>
</feature>
<reference evidence="2" key="1">
    <citation type="submission" date="2023-10" db="EMBL/GenBank/DDBJ databases">
        <authorList>
            <person name="Chen Y."/>
            <person name="Shah S."/>
            <person name="Dougan E. K."/>
            <person name="Thang M."/>
            <person name="Chan C."/>
        </authorList>
    </citation>
    <scope>NUCLEOTIDE SEQUENCE [LARGE SCALE GENOMIC DNA]</scope>
</reference>
<dbReference type="Proteomes" id="UP001189429">
    <property type="component" value="Unassembled WGS sequence"/>
</dbReference>
<dbReference type="EMBL" id="CAUYUJ010019692">
    <property type="protein sequence ID" value="CAK0892969.1"/>
    <property type="molecule type" value="Genomic_DNA"/>
</dbReference>
<evidence type="ECO:0000256" key="1">
    <source>
        <dbReference type="SAM" id="MobiDB-lite"/>
    </source>
</evidence>
<proteinExistence type="predicted"/>
<evidence type="ECO:0000313" key="2">
    <source>
        <dbReference type="EMBL" id="CAK0892969.1"/>
    </source>
</evidence>
<feature type="region of interest" description="Disordered" evidence="1">
    <location>
        <begin position="86"/>
        <end position="110"/>
    </location>
</feature>
<name>A0ABN9X5K6_9DINO</name>
<keyword evidence="3" id="KW-1185">Reference proteome</keyword>
<sequence>EPAGLVEDSADAEYFSPPPTKRPRLMSKSPAEMCSPLYTPTPITEQDTPLPKHMSTLTPMQIVDVSMDDEKVLMPEVAVLVPAAPAVPGETSSSEDSLIGGGAPDDSIPETEMVEFARWLKIQG</sequence>
<gene>
    <name evidence="2" type="ORF">PCOR1329_LOCUS72470</name>
</gene>
<protein>
    <submittedName>
        <fullName evidence="2">Uncharacterized protein</fullName>
    </submittedName>
</protein>
<feature type="non-terminal residue" evidence="2">
    <location>
        <position position="1"/>
    </location>
</feature>
<accession>A0ABN9X5K6</accession>